<dbReference type="NCBIfam" id="TIGR00466">
    <property type="entry name" value="kdsB"/>
    <property type="match status" value="1"/>
</dbReference>
<dbReference type="GO" id="GO:0005829">
    <property type="term" value="C:cytosol"/>
    <property type="evidence" value="ECO:0007669"/>
    <property type="project" value="TreeGrafter"/>
</dbReference>
<evidence type="ECO:0000313" key="7">
    <source>
        <dbReference type="Proteomes" id="UP000030661"/>
    </source>
</evidence>
<sequence>MKAVGIIPARYHSTRLEGKPLMDIHGKPMIQWVYENVMKADVLDEVFVATDDQRIVEVVERFGGRAMMTSRDHTTGTDRIAEVAKNLDVQVVINIQGDEPFITPTMINEVATPLLGDQDIPMCTLMHEITEEDFHNPNVVKVVADSSGFALYFSRSLIPYPRNKEGHQAFEHIGIYGYQKTFLLKLSTLPPTPLEKTEALEQLRVLENGYKIKVISTAAKDYIPLSIDTKEDLERARAIIRSLRA</sequence>
<evidence type="ECO:0000256" key="4">
    <source>
        <dbReference type="ARBA" id="ARBA00022985"/>
    </source>
</evidence>
<dbReference type="GO" id="GO:0033468">
    <property type="term" value="P:CMP-keto-3-deoxy-D-manno-octulosonic acid biosynthetic process"/>
    <property type="evidence" value="ECO:0007669"/>
    <property type="project" value="UniProtKB-UniRule"/>
</dbReference>
<protein>
    <recommendedName>
        <fullName evidence="5">3-deoxy-manno-octulosonate cytidylyltransferase</fullName>
        <ecNumber evidence="5">2.7.7.38</ecNumber>
    </recommendedName>
    <alternativeName>
        <fullName evidence="5">CMP-2-keto-3-deoxyoctulosonic acid synthase</fullName>
        <shortName evidence="5">CKS</shortName>
        <shortName evidence="5">CMP-KDO synthase</shortName>
    </alternativeName>
</protein>
<dbReference type="Proteomes" id="UP000030661">
    <property type="component" value="Unassembled WGS sequence"/>
</dbReference>
<name>A0A081C0D9_VECG1</name>
<dbReference type="HOGENOM" id="CLU_065038_0_1_0"/>
<gene>
    <name evidence="5" type="primary">kdsB</name>
    <name evidence="6" type="ORF">U27_05017</name>
</gene>
<comment type="function">
    <text evidence="5">Activates KDO (a required 8-carbon sugar) for incorporation into bacterial lipopolysaccharide in Gram-negative bacteria.</text>
</comment>
<dbReference type="EMBL" id="DF820466">
    <property type="protein sequence ID" value="GAK58044.1"/>
    <property type="molecule type" value="Genomic_DNA"/>
</dbReference>
<accession>A0A081C0D9</accession>
<dbReference type="STRING" id="1499967.U27_05017"/>
<dbReference type="NCBIfam" id="NF003952">
    <property type="entry name" value="PRK05450.1-5"/>
    <property type="match status" value="1"/>
</dbReference>
<dbReference type="PANTHER" id="PTHR42866:SF2">
    <property type="entry name" value="3-DEOXY-MANNO-OCTULOSONATE CYTIDYLYLTRANSFERASE, MITOCHONDRIAL"/>
    <property type="match status" value="1"/>
</dbReference>
<dbReference type="HAMAP" id="MF_00057">
    <property type="entry name" value="KdsB"/>
    <property type="match status" value="1"/>
</dbReference>
<dbReference type="UniPathway" id="UPA00358">
    <property type="reaction ID" value="UER00476"/>
</dbReference>
<dbReference type="NCBIfam" id="NF003950">
    <property type="entry name" value="PRK05450.1-3"/>
    <property type="match status" value="1"/>
</dbReference>
<reference evidence="6" key="1">
    <citation type="journal article" date="2015" name="PeerJ">
        <title>First genomic representation of candidate bacterial phylum KSB3 points to enhanced environmental sensing as a trigger of wastewater bulking.</title>
        <authorList>
            <person name="Sekiguchi Y."/>
            <person name="Ohashi A."/>
            <person name="Parks D.H."/>
            <person name="Yamauchi T."/>
            <person name="Tyson G.W."/>
            <person name="Hugenholtz P."/>
        </authorList>
    </citation>
    <scope>NUCLEOTIDE SEQUENCE [LARGE SCALE GENOMIC DNA]</scope>
</reference>
<proteinExistence type="inferred from homology"/>
<comment type="catalytic activity">
    <reaction evidence="5">
        <text>3-deoxy-alpha-D-manno-oct-2-ulosonate + CTP = CMP-3-deoxy-beta-D-manno-octulosonate + diphosphate</text>
        <dbReference type="Rhea" id="RHEA:23448"/>
        <dbReference type="ChEBI" id="CHEBI:33019"/>
        <dbReference type="ChEBI" id="CHEBI:37563"/>
        <dbReference type="ChEBI" id="CHEBI:85986"/>
        <dbReference type="ChEBI" id="CHEBI:85987"/>
        <dbReference type="EC" id="2.7.7.38"/>
    </reaction>
</comment>
<evidence type="ECO:0000256" key="1">
    <source>
        <dbReference type="ARBA" id="ARBA00004370"/>
    </source>
</evidence>
<dbReference type="GO" id="GO:0009103">
    <property type="term" value="P:lipopolysaccharide biosynthetic process"/>
    <property type="evidence" value="ECO:0007669"/>
    <property type="project" value="UniProtKB-UniRule"/>
</dbReference>
<dbReference type="Gene3D" id="3.90.550.10">
    <property type="entry name" value="Spore Coat Polysaccharide Biosynthesis Protein SpsA, Chain A"/>
    <property type="match status" value="1"/>
</dbReference>
<dbReference type="Pfam" id="PF02348">
    <property type="entry name" value="CTP_transf_3"/>
    <property type="match status" value="1"/>
</dbReference>
<dbReference type="AlphaFoldDB" id="A0A081C0D9"/>
<evidence type="ECO:0000256" key="3">
    <source>
        <dbReference type="ARBA" id="ARBA00022695"/>
    </source>
</evidence>
<dbReference type="eggNOG" id="COG1212">
    <property type="taxonomic scope" value="Bacteria"/>
</dbReference>
<comment type="pathway">
    <text evidence="5">Nucleotide-sugar biosynthesis; CMP-3-deoxy-D-manno-octulosonate biosynthesis; CMP-3-deoxy-D-manno-octulosonate from 3-deoxy-D-manno-octulosonate and CTP: step 1/1.</text>
</comment>
<keyword evidence="2 5" id="KW-0808">Transferase</keyword>
<keyword evidence="4 5" id="KW-0448">Lipopolysaccharide biosynthesis</keyword>
<comment type="similarity">
    <text evidence="5">Belongs to the KdsB family.</text>
</comment>
<keyword evidence="3 5" id="KW-0548">Nucleotidyltransferase</keyword>
<dbReference type="GO" id="GO:0008690">
    <property type="term" value="F:3-deoxy-manno-octulosonate cytidylyltransferase activity"/>
    <property type="evidence" value="ECO:0007669"/>
    <property type="project" value="UniProtKB-UniRule"/>
</dbReference>
<dbReference type="CDD" id="cd02517">
    <property type="entry name" value="CMP-KDO-Synthetase"/>
    <property type="match status" value="1"/>
</dbReference>
<dbReference type="PANTHER" id="PTHR42866">
    <property type="entry name" value="3-DEOXY-MANNO-OCTULOSONATE CYTIDYLYLTRANSFERASE"/>
    <property type="match status" value="1"/>
</dbReference>
<comment type="subcellular location">
    <subcellularLocation>
        <location evidence="5">Cytoplasm</location>
    </subcellularLocation>
    <subcellularLocation>
        <location evidence="1">Membrane</location>
    </subcellularLocation>
</comment>
<dbReference type="GO" id="GO:0016020">
    <property type="term" value="C:membrane"/>
    <property type="evidence" value="ECO:0007669"/>
    <property type="project" value="UniProtKB-SubCell"/>
</dbReference>
<organism evidence="6">
    <name type="scientific">Vecturithrix granuli</name>
    <dbReference type="NCBI Taxonomy" id="1499967"/>
    <lineage>
        <taxon>Bacteria</taxon>
        <taxon>Candidatus Moduliflexota</taxon>
        <taxon>Candidatus Vecturitrichia</taxon>
        <taxon>Candidatus Vecturitrichales</taxon>
        <taxon>Candidatus Vecturitrichaceae</taxon>
        <taxon>Candidatus Vecturithrix</taxon>
    </lineage>
</organism>
<dbReference type="NCBIfam" id="NF009905">
    <property type="entry name" value="PRK13368.1"/>
    <property type="match status" value="1"/>
</dbReference>
<dbReference type="InterPro" id="IPR004528">
    <property type="entry name" value="KdsB"/>
</dbReference>
<dbReference type="InterPro" id="IPR029044">
    <property type="entry name" value="Nucleotide-diphossugar_trans"/>
</dbReference>
<evidence type="ECO:0000256" key="5">
    <source>
        <dbReference type="HAMAP-Rule" id="MF_00057"/>
    </source>
</evidence>
<dbReference type="EC" id="2.7.7.38" evidence="5"/>
<dbReference type="SUPFAM" id="SSF53448">
    <property type="entry name" value="Nucleotide-diphospho-sugar transferases"/>
    <property type="match status" value="1"/>
</dbReference>
<evidence type="ECO:0000256" key="2">
    <source>
        <dbReference type="ARBA" id="ARBA00022679"/>
    </source>
</evidence>
<dbReference type="FunFam" id="3.90.550.10:FF:000011">
    <property type="entry name" value="3-deoxy-manno-octulosonate cytidylyltransferase"/>
    <property type="match status" value="1"/>
</dbReference>
<keyword evidence="5" id="KW-0963">Cytoplasm</keyword>
<dbReference type="InterPro" id="IPR003329">
    <property type="entry name" value="Cytidylyl_trans"/>
</dbReference>
<keyword evidence="7" id="KW-1185">Reference proteome</keyword>
<evidence type="ECO:0000313" key="6">
    <source>
        <dbReference type="EMBL" id="GAK58044.1"/>
    </source>
</evidence>